<proteinExistence type="predicted"/>
<comment type="caution">
    <text evidence="4">The sequence shown here is derived from an EMBL/GenBank/DDBJ whole genome shotgun (WGS) entry which is preliminary data.</text>
</comment>
<gene>
    <name evidence="4" type="ORF">A2924_01175</name>
</gene>
<dbReference type="Proteomes" id="UP000178046">
    <property type="component" value="Unassembled WGS sequence"/>
</dbReference>
<reference evidence="4 5" key="1">
    <citation type="journal article" date="2016" name="Nat. Commun.">
        <title>Thousands of microbial genomes shed light on interconnected biogeochemical processes in an aquifer system.</title>
        <authorList>
            <person name="Anantharaman K."/>
            <person name="Brown C.T."/>
            <person name="Hug L.A."/>
            <person name="Sharon I."/>
            <person name="Castelle C.J."/>
            <person name="Probst A.J."/>
            <person name="Thomas B.C."/>
            <person name="Singh A."/>
            <person name="Wilkins M.J."/>
            <person name="Karaoz U."/>
            <person name="Brodie E.L."/>
            <person name="Williams K.H."/>
            <person name="Hubbard S.S."/>
            <person name="Banfield J.F."/>
        </authorList>
    </citation>
    <scope>NUCLEOTIDE SEQUENCE [LARGE SCALE GENOMIC DNA]</scope>
</reference>
<evidence type="ECO:0000256" key="1">
    <source>
        <dbReference type="ARBA" id="ARBA00022722"/>
    </source>
</evidence>
<name>A0A1F5X3M0_9BACT</name>
<dbReference type="GO" id="GO:0003677">
    <property type="term" value="F:DNA binding"/>
    <property type="evidence" value="ECO:0007669"/>
    <property type="project" value="InterPro"/>
</dbReference>
<keyword evidence="3" id="KW-0378">Hydrolase</keyword>
<keyword evidence="2" id="KW-0255">Endonuclease</keyword>
<dbReference type="SUPFAM" id="SSF52980">
    <property type="entry name" value="Restriction endonuclease-like"/>
    <property type="match status" value="1"/>
</dbReference>
<protein>
    <recommendedName>
        <fullName evidence="6">DNA mismatch repair MutH/Type II restriction enzyme Sau3AI domain-containing protein</fullName>
    </recommendedName>
</protein>
<keyword evidence="1" id="KW-0540">Nuclease</keyword>
<evidence type="ECO:0008006" key="6">
    <source>
        <dbReference type="Google" id="ProtNLM"/>
    </source>
</evidence>
<sequence>MAITMINPDELRAHSFFESHCWTKLKTIVFCAVEWNGKNAEGGKLLKVASLDFAEDDELIKEIKTDYDFIRNKLITQGFKALTGKDGKWIQARTKGPGHGSVSRAFYARTSLVKKIFEIAS</sequence>
<organism evidence="4 5">
    <name type="scientific">Candidatus Giovannonibacteria bacterium RIFCSPLOWO2_01_FULL_44_16</name>
    <dbReference type="NCBI Taxonomy" id="1798348"/>
    <lineage>
        <taxon>Bacteria</taxon>
        <taxon>Candidatus Giovannoniibacteriota</taxon>
    </lineage>
</organism>
<evidence type="ECO:0000256" key="3">
    <source>
        <dbReference type="ARBA" id="ARBA00022801"/>
    </source>
</evidence>
<dbReference type="InterPro" id="IPR011335">
    <property type="entry name" value="Restrct_endonuc-II-like"/>
</dbReference>
<dbReference type="Gene3D" id="3.40.600.10">
    <property type="entry name" value="DNA mismatch repair MutH/Restriction endonuclease, type II"/>
    <property type="match status" value="1"/>
</dbReference>
<evidence type="ECO:0000313" key="4">
    <source>
        <dbReference type="EMBL" id="OGF82470.1"/>
    </source>
</evidence>
<dbReference type="EMBL" id="MFIA01000025">
    <property type="protein sequence ID" value="OGF82470.1"/>
    <property type="molecule type" value="Genomic_DNA"/>
</dbReference>
<evidence type="ECO:0000256" key="2">
    <source>
        <dbReference type="ARBA" id="ARBA00022759"/>
    </source>
</evidence>
<dbReference type="AlphaFoldDB" id="A0A1F5X3M0"/>
<dbReference type="GO" id="GO:0004519">
    <property type="term" value="F:endonuclease activity"/>
    <property type="evidence" value="ECO:0007669"/>
    <property type="project" value="UniProtKB-KW"/>
</dbReference>
<evidence type="ECO:0000313" key="5">
    <source>
        <dbReference type="Proteomes" id="UP000178046"/>
    </source>
</evidence>
<accession>A0A1F5X3M0</accession>
<dbReference type="GO" id="GO:0016787">
    <property type="term" value="F:hydrolase activity"/>
    <property type="evidence" value="ECO:0007669"/>
    <property type="project" value="UniProtKB-KW"/>
</dbReference>
<dbReference type="InterPro" id="IPR037057">
    <property type="entry name" value="DNA_rep_MutH/T2_RE_sf"/>
</dbReference>